<dbReference type="Proteomes" id="UP000545507">
    <property type="component" value="Unassembled WGS sequence"/>
</dbReference>
<reference evidence="2 3" key="1">
    <citation type="submission" date="2019-09" db="EMBL/GenBank/DDBJ databases">
        <title>Hydrogenophaga aromatica sp. nov., isolated from a para-xylene-degrading enrichment culture.</title>
        <authorList>
            <person name="Tancsics A."/>
            <person name="Banerjee S."/>
        </authorList>
    </citation>
    <scope>NUCLEOTIDE SEQUENCE [LARGE SCALE GENOMIC DNA]</scope>
    <source>
        <strain evidence="2 3">D2P1</strain>
    </source>
</reference>
<dbReference type="AlphaFoldDB" id="A0A7Y8GW66"/>
<sequence>MGGKLRRIRVQADAEQGLVLALCRAEHVEKGHGPILIGSPHAPPLRGSLPPGARFALGRPSGETWPGTAPPLWA</sequence>
<feature type="region of interest" description="Disordered" evidence="1">
    <location>
        <begin position="34"/>
        <end position="74"/>
    </location>
</feature>
<comment type="caution">
    <text evidence="2">The sequence shown here is derived from an EMBL/GenBank/DDBJ whole genome shotgun (WGS) entry which is preliminary data.</text>
</comment>
<organism evidence="2 3">
    <name type="scientific">Hydrogenophaga aromaticivorans</name>
    <dbReference type="NCBI Taxonomy" id="2610898"/>
    <lineage>
        <taxon>Bacteria</taxon>
        <taxon>Pseudomonadati</taxon>
        <taxon>Pseudomonadota</taxon>
        <taxon>Betaproteobacteria</taxon>
        <taxon>Burkholderiales</taxon>
        <taxon>Comamonadaceae</taxon>
        <taxon>Hydrogenophaga</taxon>
    </lineage>
</organism>
<name>A0A7Y8GW66_9BURK</name>
<evidence type="ECO:0000256" key="1">
    <source>
        <dbReference type="SAM" id="MobiDB-lite"/>
    </source>
</evidence>
<evidence type="ECO:0000313" key="3">
    <source>
        <dbReference type="Proteomes" id="UP000545507"/>
    </source>
</evidence>
<accession>A0A7Y8GW66</accession>
<keyword evidence="3" id="KW-1185">Reference proteome</keyword>
<protein>
    <submittedName>
        <fullName evidence="2">Uncharacterized protein</fullName>
    </submittedName>
</protein>
<proteinExistence type="predicted"/>
<gene>
    <name evidence="2" type="ORF">F3K02_12150</name>
</gene>
<evidence type="ECO:0000313" key="2">
    <source>
        <dbReference type="EMBL" id="NWF45996.1"/>
    </source>
</evidence>
<dbReference type="EMBL" id="VYGV01000009">
    <property type="protein sequence ID" value="NWF45996.1"/>
    <property type="molecule type" value="Genomic_DNA"/>
</dbReference>